<dbReference type="GO" id="GO:0005886">
    <property type="term" value="C:plasma membrane"/>
    <property type="evidence" value="ECO:0007669"/>
    <property type="project" value="UniProtKB-SubCell"/>
</dbReference>
<dbReference type="PIRSF" id="PIRSF002869">
    <property type="entry name" value="MviN"/>
    <property type="match status" value="1"/>
</dbReference>
<feature type="transmembrane region" description="Helical" evidence="10">
    <location>
        <begin position="285"/>
        <end position="303"/>
    </location>
</feature>
<feature type="transmembrane region" description="Helical" evidence="10">
    <location>
        <begin position="362"/>
        <end position="387"/>
    </location>
</feature>
<dbReference type="CDD" id="cd13123">
    <property type="entry name" value="MATE_MurJ_like"/>
    <property type="match status" value="1"/>
</dbReference>
<dbReference type="UniPathway" id="UPA00219"/>
<keyword evidence="6 10" id="KW-1133">Transmembrane helix</keyword>
<sequence>MSAGGGQGGARPRSMARGVLSFGGMTLLSRVFGLVRDQVFNATFGATWMTDAFWVAFRIPNFMRRLFAEGSFSTAFVPVFTEIKETRPHADLKALVARAAGTLGGVLLVVTALGMLLAPQLADVFTQADPAPGQHALIADLLRLTFPFLLFVSLTALAGGALNSYHRFGLPAFVPIILNLCMIAGALWGSRLAHPPIMAMGWAILAAGILQLLFLLPALARLDLLALPRWGWRHPDVRKVVRLMVPTLLGSSVAQVNLLFDTFIAAMLVHGSQSWLSTADRFLEFPLGVFGIALGTVILPTLSRHHVNTDRAGFSRSLDWGLRTTLAIILPAMLGLMLLSLPLVSTIFQYGKFTAEAARMTALSVFGLSFGLPAFALVKTVLPAFYARQDTRTPVRAGLVAMVANMLFNVAILALMYWLWVPEADKAGGVMETLARVPGLHFALGIASALSSYLNLLLLWRWLRKAGVFDLQPGWGRYLLRLALANAAMAAALLAGLQLAPDFTAVDKWQRLGWLALLVGGGAGVYALAMLALGFRPRDFREH</sequence>
<reference evidence="12 13" key="1">
    <citation type="submission" date="2019-03" db="EMBL/GenBank/DDBJ databases">
        <title>Genomic Encyclopedia of Type Strains, Phase IV (KMG-IV): sequencing the most valuable type-strain genomes for metagenomic binning, comparative biology and taxonomic classification.</title>
        <authorList>
            <person name="Goeker M."/>
        </authorList>
    </citation>
    <scope>NUCLEOTIDE SEQUENCE [LARGE SCALE GENOMIC DNA]</scope>
    <source>
        <strain evidence="12 13">DSM 13605</strain>
    </source>
</reference>
<feature type="transmembrane region" description="Helical" evidence="10">
    <location>
        <begin position="168"/>
        <end position="188"/>
    </location>
</feature>
<evidence type="ECO:0000256" key="3">
    <source>
        <dbReference type="ARBA" id="ARBA00022692"/>
    </source>
</evidence>
<evidence type="ECO:0000256" key="11">
    <source>
        <dbReference type="PIRNR" id="PIRNR002869"/>
    </source>
</evidence>
<keyword evidence="5 10" id="KW-0573">Peptidoglycan synthesis</keyword>
<feature type="transmembrane region" description="Helical" evidence="10">
    <location>
        <begin position="478"/>
        <end position="500"/>
    </location>
</feature>
<feature type="transmembrane region" description="Helical" evidence="10">
    <location>
        <begin position="512"/>
        <end position="535"/>
    </location>
</feature>
<dbReference type="PANTHER" id="PTHR47019:SF1">
    <property type="entry name" value="LIPID II FLIPPASE MURJ"/>
    <property type="match status" value="1"/>
</dbReference>
<dbReference type="GO" id="GO:0008360">
    <property type="term" value="P:regulation of cell shape"/>
    <property type="evidence" value="ECO:0007669"/>
    <property type="project" value="UniProtKB-UniRule"/>
</dbReference>
<evidence type="ECO:0000256" key="6">
    <source>
        <dbReference type="ARBA" id="ARBA00022989"/>
    </source>
</evidence>
<dbReference type="PANTHER" id="PTHR47019">
    <property type="entry name" value="LIPID II FLIPPASE MURJ"/>
    <property type="match status" value="1"/>
</dbReference>
<dbReference type="GO" id="GO:0034204">
    <property type="term" value="P:lipid translocation"/>
    <property type="evidence" value="ECO:0007669"/>
    <property type="project" value="TreeGrafter"/>
</dbReference>
<keyword evidence="4 10" id="KW-0133">Cell shape</keyword>
<dbReference type="InterPro" id="IPR051050">
    <property type="entry name" value="Lipid_II_flippase_MurJ/MviN"/>
</dbReference>
<organism evidence="12 13">
    <name type="scientific">Thermomonas haemolytica</name>
    <dbReference type="NCBI Taxonomy" id="141949"/>
    <lineage>
        <taxon>Bacteria</taxon>
        <taxon>Pseudomonadati</taxon>
        <taxon>Pseudomonadota</taxon>
        <taxon>Gammaproteobacteria</taxon>
        <taxon>Lysobacterales</taxon>
        <taxon>Lysobacteraceae</taxon>
        <taxon>Thermomonas</taxon>
    </lineage>
</organism>
<keyword evidence="13" id="KW-1185">Reference proteome</keyword>
<evidence type="ECO:0000313" key="12">
    <source>
        <dbReference type="EMBL" id="TCT20405.1"/>
    </source>
</evidence>
<dbReference type="AlphaFoldDB" id="A0A4R3MW08"/>
<comment type="similarity">
    <text evidence="9 10 11">Belongs to the MurJ/MviN family.</text>
</comment>
<dbReference type="GO" id="GO:0015648">
    <property type="term" value="F:lipid-linked peptidoglycan transporter activity"/>
    <property type="evidence" value="ECO:0007669"/>
    <property type="project" value="UniProtKB-UniRule"/>
</dbReference>
<evidence type="ECO:0000256" key="10">
    <source>
        <dbReference type="HAMAP-Rule" id="MF_02078"/>
    </source>
</evidence>
<feature type="transmembrane region" description="Helical" evidence="10">
    <location>
        <begin position="95"/>
        <end position="121"/>
    </location>
</feature>
<keyword evidence="10" id="KW-0997">Cell inner membrane</keyword>
<evidence type="ECO:0000256" key="8">
    <source>
        <dbReference type="ARBA" id="ARBA00060041"/>
    </source>
</evidence>
<evidence type="ECO:0000256" key="4">
    <source>
        <dbReference type="ARBA" id="ARBA00022960"/>
    </source>
</evidence>
<protein>
    <recommendedName>
        <fullName evidence="10">Probable lipid II flippase MurJ</fullName>
    </recommendedName>
</protein>
<feature type="transmembrane region" description="Helical" evidence="10">
    <location>
        <begin position="141"/>
        <end position="161"/>
    </location>
</feature>
<dbReference type="HAMAP" id="MF_02078">
    <property type="entry name" value="MurJ_MviN"/>
    <property type="match status" value="1"/>
</dbReference>
<evidence type="ECO:0000256" key="2">
    <source>
        <dbReference type="ARBA" id="ARBA00022475"/>
    </source>
</evidence>
<keyword evidence="10 11" id="KW-0961">Cell wall biogenesis/degradation</keyword>
<feature type="transmembrane region" description="Helical" evidence="10">
    <location>
        <begin position="399"/>
        <end position="420"/>
    </location>
</feature>
<comment type="subcellular location">
    <subcellularLocation>
        <location evidence="10">Cell inner membrane</location>
        <topology evidence="10">Multi-pass membrane protein</topology>
    </subcellularLocation>
    <subcellularLocation>
        <location evidence="1">Cell membrane</location>
        <topology evidence="1">Multi-pass membrane protein</topology>
    </subcellularLocation>
</comment>
<name>A0A4R3MW08_9GAMM</name>
<proteinExistence type="inferred from homology"/>
<dbReference type="GO" id="GO:0009252">
    <property type="term" value="P:peptidoglycan biosynthetic process"/>
    <property type="evidence" value="ECO:0007669"/>
    <property type="project" value="UniProtKB-UniRule"/>
</dbReference>
<comment type="caution">
    <text evidence="12">The sequence shown here is derived from an EMBL/GenBank/DDBJ whole genome shotgun (WGS) entry which is preliminary data.</text>
</comment>
<dbReference type="Pfam" id="PF03023">
    <property type="entry name" value="MurJ"/>
    <property type="match status" value="1"/>
</dbReference>
<feature type="transmembrane region" description="Helical" evidence="10">
    <location>
        <begin position="324"/>
        <end position="350"/>
    </location>
</feature>
<dbReference type="PRINTS" id="PR01806">
    <property type="entry name" value="VIRFACTRMVIN"/>
</dbReference>
<feature type="transmembrane region" description="Helical" evidence="10">
    <location>
        <begin position="440"/>
        <end position="458"/>
    </location>
</feature>
<dbReference type="NCBIfam" id="TIGR01695">
    <property type="entry name" value="murJ_mviN"/>
    <property type="match status" value="1"/>
</dbReference>
<comment type="function">
    <text evidence="8 10 11">Involved in peptidoglycan biosynthesis. Transports lipid-linked peptidoglycan precursors from the inner to the outer leaflet of the cytoplasmic membrane.</text>
</comment>
<feature type="transmembrane region" description="Helical" evidence="10">
    <location>
        <begin position="15"/>
        <end position="33"/>
    </location>
</feature>
<evidence type="ECO:0000256" key="1">
    <source>
        <dbReference type="ARBA" id="ARBA00004651"/>
    </source>
</evidence>
<dbReference type="EMBL" id="SMAP01000012">
    <property type="protein sequence ID" value="TCT20405.1"/>
    <property type="molecule type" value="Genomic_DNA"/>
</dbReference>
<evidence type="ECO:0000256" key="9">
    <source>
        <dbReference type="ARBA" id="ARBA00061532"/>
    </source>
</evidence>
<keyword evidence="10 11" id="KW-0813">Transport</keyword>
<dbReference type="Proteomes" id="UP000295414">
    <property type="component" value="Unassembled WGS sequence"/>
</dbReference>
<comment type="pathway">
    <text evidence="10">Cell wall biogenesis; peptidoglycan biosynthesis.</text>
</comment>
<evidence type="ECO:0000256" key="5">
    <source>
        <dbReference type="ARBA" id="ARBA00022984"/>
    </source>
</evidence>
<accession>A0A4R3MW08</accession>
<keyword evidence="7 10" id="KW-0472">Membrane</keyword>
<feature type="transmembrane region" description="Helical" evidence="10">
    <location>
        <begin position="243"/>
        <end position="265"/>
    </location>
</feature>
<keyword evidence="3 10" id="KW-0812">Transmembrane</keyword>
<gene>
    <name evidence="10" type="primary">murJ</name>
    <name evidence="12" type="ORF">EDC34_1128</name>
</gene>
<evidence type="ECO:0000313" key="13">
    <source>
        <dbReference type="Proteomes" id="UP000295414"/>
    </source>
</evidence>
<feature type="transmembrane region" description="Helical" evidence="10">
    <location>
        <begin position="200"/>
        <end position="222"/>
    </location>
</feature>
<dbReference type="GO" id="GO:0071555">
    <property type="term" value="P:cell wall organization"/>
    <property type="evidence" value="ECO:0007669"/>
    <property type="project" value="UniProtKB-UniRule"/>
</dbReference>
<keyword evidence="2 10" id="KW-1003">Cell membrane</keyword>
<evidence type="ECO:0000256" key="7">
    <source>
        <dbReference type="ARBA" id="ARBA00023136"/>
    </source>
</evidence>
<dbReference type="InterPro" id="IPR004268">
    <property type="entry name" value="MurJ"/>
</dbReference>